<protein>
    <submittedName>
        <fullName evidence="10">Fimbria/pilus periplasmic chaperone</fullName>
    </submittedName>
</protein>
<dbReference type="Gene3D" id="2.60.40.10">
    <property type="entry name" value="Immunoglobulins"/>
    <property type="match status" value="2"/>
</dbReference>
<evidence type="ECO:0000256" key="4">
    <source>
        <dbReference type="ARBA" id="ARBA00022764"/>
    </source>
</evidence>
<keyword evidence="11" id="KW-1185">Reference proteome</keyword>
<evidence type="ECO:0000256" key="3">
    <source>
        <dbReference type="ARBA" id="ARBA00022729"/>
    </source>
</evidence>
<feature type="domain" description="Pili assembly chaperone N-terminal" evidence="9">
    <location>
        <begin position="22"/>
        <end position="145"/>
    </location>
</feature>
<name>A0ABP7LXK2_9GAMM</name>
<dbReference type="SUPFAM" id="SSF49354">
    <property type="entry name" value="PapD-like"/>
    <property type="match status" value="1"/>
</dbReference>
<accession>A0ABP7LXK2</accession>
<dbReference type="InterPro" id="IPR001829">
    <property type="entry name" value="Pili_assmbl_chaperone_bac"/>
</dbReference>
<keyword evidence="3 8" id="KW-0732">Signal</keyword>
<sequence>MFNFGKYFLVAVSLLSGQASASVVINRTRLVYPSDESSVSVQLLNKSRTVHLVQAWIDDGNPQSRPEDVHAPFIVSPPVVKIDGEGGQTLKVLLTGSSSKLPQDRESVFWLNVLDVPPMPDKHGSNYMQVALRNRIKLFWRPAGLSIAVDDIPKYVALSRGADGKACINNKSPYYLTIVQIMRWDGKSYTPQKGRVTDNFLKKAVFVPPFSCTTPEEIRGNLSSGTYQMVRIDDYGSKVPSVAKF</sequence>
<comment type="subcellular location">
    <subcellularLocation>
        <location evidence="1 7">Periplasm</location>
    </subcellularLocation>
</comment>
<feature type="chain" id="PRO_5045314446" evidence="8">
    <location>
        <begin position="22"/>
        <end position="245"/>
    </location>
</feature>
<gene>
    <name evidence="10" type="ORF">GCM10022405_38450</name>
</gene>
<dbReference type="PANTHER" id="PTHR30251:SF2">
    <property type="entry name" value="FIMBRIAL CHAPERONE YADV-RELATED"/>
    <property type="match status" value="1"/>
</dbReference>
<dbReference type="InterPro" id="IPR008962">
    <property type="entry name" value="PapD-like_sf"/>
</dbReference>
<evidence type="ECO:0000256" key="6">
    <source>
        <dbReference type="ARBA" id="ARBA00023319"/>
    </source>
</evidence>
<evidence type="ECO:0000256" key="1">
    <source>
        <dbReference type="ARBA" id="ARBA00004418"/>
    </source>
</evidence>
<dbReference type="InterPro" id="IPR036316">
    <property type="entry name" value="Pili_assmbl_chap_C_dom_sf"/>
</dbReference>
<proteinExistence type="inferred from homology"/>
<comment type="caution">
    <text evidence="10">The sequence shown here is derived from an EMBL/GenBank/DDBJ whole genome shotgun (WGS) entry which is preliminary data.</text>
</comment>
<feature type="signal peptide" evidence="8">
    <location>
        <begin position="1"/>
        <end position="21"/>
    </location>
</feature>
<evidence type="ECO:0000256" key="7">
    <source>
        <dbReference type="RuleBase" id="RU003918"/>
    </source>
</evidence>
<dbReference type="InterPro" id="IPR016147">
    <property type="entry name" value="Pili_assmbl_chaperone_N"/>
</dbReference>
<evidence type="ECO:0000313" key="11">
    <source>
        <dbReference type="Proteomes" id="UP001499994"/>
    </source>
</evidence>
<comment type="similarity">
    <text evidence="2 7">Belongs to the periplasmic pilus chaperone family.</text>
</comment>
<evidence type="ECO:0000256" key="5">
    <source>
        <dbReference type="ARBA" id="ARBA00023186"/>
    </source>
</evidence>
<dbReference type="EMBL" id="BAABDG010000009">
    <property type="protein sequence ID" value="GAA3909639.1"/>
    <property type="molecule type" value="Genomic_DNA"/>
</dbReference>
<keyword evidence="5 7" id="KW-0143">Chaperone</keyword>
<dbReference type="PROSITE" id="PS00635">
    <property type="entry name" value="PILI_CHAPERONE"/>
    <property type="match status" value="1"/>
</dbReference>
<reference evidence="11" key="1">
    <citation type="journal article" date="2019" name="Int. J. Syst. Evol. Microbiol.">
        <title>The Global Catalogue of Microorganisms (GCM) 10K type strain sequencing project: providing services to taxonomists for standard genome sequencing and annotation.</title>
        <authorList>
            <consortium name="The Broad Institute Genomics Platform"/>
            <consortium name="The Broad Institute Genome Sequencing Center for Infectious Disease"/>
            <person name="Wu L."/>
            <person name="Ma J."/>
        </authorList>
    </citation>
    <scope>NUCLEOTIDE SEQUENCE [LARGE SCALE GENOMIC DNA]</scope>
    <source>
        <strain evidence="11">JCM 17201</strain>
    </source>
</reference>
<evidence type="ECO:0000256" key="8">
    <source>
        <dbReference type="SAM" id="SignalP"/>
    </source>
</evidence>
<dbReference type="RefSeq" id="WP_346082528.1">
    <property type="nucleotide sequence ID" value="NZ_BAABDG010000009.1"/>
</dbReference>
<keyword evidence="6" id="KW-0393">Immunoglobulin domain</keyword>
<evidence type="ECO:0000259" key="9">
    <source>
        <dbReference type="Pfam" id="PF00345"/>
    </source>
</evidence>
<dbReference type="InterPro" id="IPR050643">
    <property type="entry name" value="Periplasmic_pilus_chap"/>
</dbReference>
<keyword evidence="4" id="KW-0574">Periplasm</keyword>
<dbReference type="InterPro" id="IPR018046">
    <property type="entry name" value="Pili_assmbl_chaperone_CS"/>
</dbReference>
<organism evidence="10 11">
    <name type="scientific">Gibbsiella dentisursi</name>
    <dbReference type="NCBI Taxonomy" id="796890"/>
    <lineage>
        <taxon>Bacteria</taxon>
        <taxon>Pseudomonadati</taxon>
        <taxon>Pseudomonadota</taxon>
        <taxon>Gammaproteobacteria</taxon>
        <taxon>Enterobacterales</taxon>
        <taxon>Yersiniaceae</taxon>
        <taxon>Gibbsiella</taxon>
    </lineage>
</organism>
<evidence type="ECO:0000256" key="2">
    <source>
        <dbReference type="ARBA" id="ARBA00007399"/>
    </source>
</evidence>
<dbReference type="Proteomes" id="UP001499994">
    <property type="component" value="Unassembled WGS sequence"/>
</dbReference>
<evidence type="ECO:0000313" key="10">
    <source>
        <dbReference type="EMBL" id="GAA3909639.1"/>
    </source>
</evidence>
<dbReference type="InterPro" id="IPR013783">
    <property type="entry name" value="Ig-like_fold"/>
</dbReference>
<dbReference type="PRINTS" id="PR00969">
    <property type="entry name" value="CHAPERONPILI"/>
</dbReference>
<dbReference type="SUPFAM" id="SSF49584">
    <property type="entry name" value="Periplasmic chaperone C-domain"/>
    <property type="match status" value="1"/>
</dbReference>
<dbReference type="PANTHER" id="PTHR30251">
    <property type="entry name" value="PILUS ASSEMBLY CHAPERONE"/>
    <property type="match status" value="1"/>
</dbReference>
<dbReference type="Pfam" id="PF00345">
    <property type="entry name" value="PapD_N"/>
    <property type="match status" value="1"/>
</dbReference>